<dbReference type="AlphaFoldDB" id="A0A653A722"/>
<protein>
    <submittedName>
        <fullName evidence="1">Uncharacterized protein</fullName>
    </submittedName>
</protein>
<name>A0A653A722_UNCDX</name>
<reference evidence="1" key="1">
    <citation type="submission" date="2018-07" db="EMBL/GenBank/DDBJ databases">
        <authorList>
            <consortium name="Genoscope - CEA"/>
            <person name="William W."/>
        </authorList>
    </citation>
    <scope>NUCLEOTIDE SEQUENCE</scope>
    <source>
        <strain evidence="1">IK1</strain>
    </source>
</reference>
<proteinExistence type="predicted"/>
<accession>A0A653A722</accession>
<sequence length="54" mass="5813">MQLPSFYTERVFLTNLGIHLQGCLRCDLQAALRASFGGCAYSAAEASGEFSRPG</sequence>
<organism evidence="1">
    <name type="scientific">Uncultured Desulfatiglans sp</name>
    <dbReference type="NCBI Taxonomy" id="1748965"/>
    <lineage>
        <taxon>Bacteria</taxon>
        <taxon>Pseudomonadati</taxon>
        <taxon>Thermodesulfobacteriota</taxon>
        <taxon>Desulfobacteria</taxon>
        <taxon>Desulfatiglandales</taxon>
        <taxon>Desulfatiglandaceae</taxon>
        <taxon>Desulfatiglans</taxon>
        <taxon>environmental samples</taxon>
    </lineage>
</organism>
<gene>
    <name evidence="1" type="ORF">TRIP_B330066</name>
</gene>
<dbReference type="EMBL" id="UPXX01000027">
    <property type="protein sequence ID" value="VBB43876.1"/>
    <property type="molecule type" value="Genomic_DNA"/>
</dbReference>
<evidence type="ECO:0000313" key="1">
    <source>
        <dbReference type="EMBL" id="VBB43876.1"/>
    </source>
</evidence>